<reference evidence="1 2" key="1">
    <citation type="submission" date="2020-09" db="EMBL/GenBank/DDBJ databases">
        <title>Characterization and genome sequencing of Ruminiclostridium sp. nov. MA18.</title>
        <authorList>
            <person name="Rettenmaier R."/>
            <person name="Kowollik M.-L."/>
            <person name="Liebl W."/>
            <person name="Zverlov V."/>
        </authorList>
    </citation>
    <scope>NUCLEOTIDE SEQUENCE [LARGE SCALE GENOMIC DNA]</scope>
    <source>
        <strain evidence="1 2">MA18</strain>
    </source>
</reference>
<evidence type="ECO:0000313" key="2">
    <source>
        <dbReference type="Proteomes" id="UP000306409"/>
    </source>
</evidence>
<proteinExistence type="predicted"/>
<dbReference type="EMBL" id="CP061336">
    <property type="protein sequence ID" value="QNU65343.1"/>
    <property type="molecule type" value="Genomic_DNA"/>
</dbReference>
<protein>
    <submittedName>
        <fullName evidence="1">Uncharacterized protein</fullName>
    </submittedName>
</protein>
<sequence length="78" mass="8947">MLSHSKVKLSYWYFSKNLSKWATHKIFVEFAEVDNALPHSASASLLSVAVAKQHFLYTDVLLQEIVRECNIYLIAKFG</sequence>
<dbReference type="AlphaFoldDB" id="A0A7H1VIY1"/>
<organism evidence="1 2">
    <name type="scientific">Ruminiclostridium herbifermentans</name>
    <dbReference type="NCBI Taxonomy" id="2488810"/>
    <lineage>
        <taxon>Bacteria</taxon>
        <taxon>Bacillati</taxon>
        <taxon>Bacillota</taxon>
        <taxon>Clostridia</taxon>
        <taxon>Eubacteriales</taxon>
        <taxon>Oscillospiraceae</taxon>
        <taxon>Ruminiclostridium</taxon>
    </lineage>
</organism>
<gene>
    <name evidence="1" type="ORF">EHE19_010360</name>
</gene>
<evidence type="ECO:0000313" key="1">
    <source>
        <dbReference type="EMBL" id="QNU65343.1"/>
    </source>
</evidence>
<name>A0A7H1VIY1_9FIRM</name>
<accession>A0A7H1VIY1</accession>
<dbReference type="KEGG" id="rher:EHE19_010360"/>
<dbReference type="Proteomes" id="UP000306409">
    <property type="component" value="Chromosome"/>
</dbReference>
<keyword evidence="2" id="KW-1185">Reference proteome</keyword>